<feature type="transmembrane region" description="Helical" evidence="1">
    <location>
        <begin position="7"/>
        <end position="28"/>
    </location>
</feature>
<sequence length="85" mass="9324">MPQSAPLFPYCNAVAMAFLVVVIALMAAYPDTRIAVVVGPIWIAMVTGIYFATKARRSPAARTRRSLSENTEFCPCRLRSARAFA</sequence>
<keyword evidence="1" id="KW-1133">Transmembrane helix</keyword>
<name>A0A2A4FI40_9BURK</name>
<proteinExistence type="predicted"/>
<gene>
    <name evidence="2" type="ORF">BZL54_10860</name>
</gene>
<dbReference type="GeneID" id="69006298"/>
<feature type="transmembrane region" description="Helical" evidence="1">
    <location>
        <begin position="34"/>
        <end position="52"/>
    </location>
</feature>
<reference evidence="2 3" key="1">
    <citation type="submission" date="2017-01" db="EMBL/GenBank/DDBJ databases">
        <title>Whole-Genome Shotgun Sequencing of Two beta-Proteobacterial Species in Search of the Bulgecin Biosynthetic Cluster.</title>
        <authorList>
            <person name="Horsman M.E."/>
            <person name="Marous D.R."/>
            <person name="Li R."/>
            <person name="Oliver R.A."/>
            <person name="Byun B."/>
            <person name="Emrich S.J."/>
            <person name="Boggess B."/>
            <person name="Townsend C.A."/>
            <person name="Mobashery S."/>
        </authorList>
    </citation>
    <scope>NUCLEOTIDE SEQUENCE [LARGE SCALE GENOMIC DNA]</scope>
    <source>
        <strain evidence="2 3">ATCC 31433</strain>
    </source>
</reference>
<evidence type="ECO:0008006" key="4">
    <source>
        <dbReference type="Google" id="ProtNLM"/>
    </source>
</evidence>
<protein>
    <recommendedName>
        <fullName evidence="4">Amino acid permease/ SLC12A domain-containing protein</fullName>
    </recommendedName>
</protein>
<organism evidence="2 3">
    <name type="scientific">Burkholderia ubonensis subsp. mesacidophila</name>
    <dbReference type="NCBI Taxonomy" id="265293"/>
    <lineage>
        <taxon>Bacteria</taxon>
        <taxon>Pseudomonadati</taxon>
        <taxon>Pseudomonadota</taxon>
        <taxon>Betaproteobacteria</taxon>
        <taxon>Burkholderiales</taxon>
        <taxon>Burkholderiaceae</taxon>
        <taxon>Burkholderia</taxon>
        <taxon>Burkholderia cepacia complex</taxon>
    </lineage>
</organism>
<dbReference type="Proteomes" id="UP000217994">
    <property type="component" value="Unassembled WGS sequence"/>
</dbReference>
<accession>A0A2A4FI40</accession>
<evidence type="ECO:0000313" key="2">
    <source>
        <dbReference type="EMBL" id="PCE32352.1"/>
    </source>
</evidence>
<dbReference type="EMBL" id="MTZU01000028">
    <property type="protein sequence ID" value="PCE32352.1"/>
    <property type="molecule type" value="Genomic_DNA"/>
</dbReference>
<dbReference type="RefSeq" id="WP_084909432.1">
    <property type="nucleotide sequence ID" value="NZ_CP020738.1"/>
</dbReference>
<comment type="caution">
    <text evidence="2">The sequence shown here is derived from an EMBL/GenBank/DDBJ whole genome shotgun (WGS) entry which is preliminary data.</text>
</comment>
<evidence type="ECO:0000256" key="1">
    <source>
        <dbReference type="SAM" id="Phobius"/>
    </source>
</evidence>
<dbReference type="AlphaFoldDB" id="A0A2A4FI40"/>
<evidence type="ECO:0000313" key="3">
    <source>
        <dbReference type="Proteomes" id="UP000217994"/>
    </source>
</evidence>
<keyword evidence="1" id="KW-0472">Membrane</keyword>
<keyword evidence="1" id="KW-0812">Transmembrane</keyword>